<evidence type="ECO:0000313" key="3">
    <source>
        <dbReference type="Proteomes" id="UP000471521"/>
    </source>
</evidence>
<name>A0A6B0SUQ4_9EURY</name>
<keyword evidence="3" id="KW-1185">Reference proteome</keyword>
<keyword evidence="1" id="KW-0472">Membrane</keyword>
<feature type="non-terminal residue" evidence="2">
    <location>
        <position position="1"/>
    </location>
</feature>
<accession>A0A6B0SUQ4</accession>
<evidence type="ECO:0000313" key="2">
    <source>
        <dbReference type="EMBL" id="MXR22530.1"/>
    </source>
</evidence>
<protein>
    <submittedName>
        <fullName evidence="2">Uncharacterized protein</fullName>
    </submittedName>
</protein>
<dbReference type="Proteomes" id="UP000471521">
    <property type="component" value="Unassembled WGS sequence"/>
</dbReference>
<evidence type="ECO:0000256" key="1">
    <source>
        <dbReference type="SAM" id="Phobius"/>
    </source>
</evidence>
<dbReference type="AlphaFoldDB" id="A0A6B0SUQ4"/>
<feature type="transmembrane region" description="Helical" evidence="1">
    <location>
        <begin position="20"/>
        <end position="41"/>
    </location>
</feature>
<gene>
    <name evidence="2" type="ORF">GRX66_18820</name>
</gene>
<keyword evidence="1" id="KW-1133">Transmembrane helix</keyword>
<reference evidence="2 3" key="1">
    <citation type="submission" date="2019-12" db="EMBL/GenBank/DDBJ databases">
        <title>Isolation and characterization of three novel carbon monoxide-oxidizing members of Halobacteria from salione crusts and soils.</title>
        <authorList>
            <person name="Myers M.R."/>
            <person name="King G.M."/>
        </authorList>
    </citation>
    <scope>NUCLEOTIDE SEQUENCE [LARGE SCALE GENOMIC DNA]</scope>
    <source>
        <strain evidence="2 3">PCN9</strain>
    </source>
</reference>
<organism evidence="2 3">
    <name type="scientific">Halobacterium bonnevillei</name>
    <dbReference type="NCBI Taxonomy" id="2692200"/>
    <lineage>
        <taxon>Archaea</taxon>
        <taxon>Methanobacteriati</taxon>
        <taxon>Methanobacteriota</taxon>
        <taxon>Stenosarchaea group</taxon>
        <taxon>Halobacteria</taxon>
        <taxon>Halobacteriales</taxon>
        <taxon>Halobacteriaceae</taxon>
        <taxon>Halobacterium</taxon>
    </lineage>
</organism>
<sequence>WELLLRQPRARRFFGSIVGWGMWGGLMFASAFYMLGFGQYLTHVRRP</sequence>
<dbReference type="EMBL" id="WUUU01000317">
    <property type="protein sequence ID" value="MXR22530.1"/>
    <property type="molecule type" value="Genomic_DNA"/>
</dbReference>
<keyword evidence="1" id="KW-0812">Transmembrane</keyword>
<proteinExistence type="predicted"/>
<comment type="caution">
    <text evidence="2">The sequence shown here is derived from an EMBL/GenBank/DDBJ whole genome shotgun (WGS) entry which is preliminary data.</text>
</comment>